<reference evidence="2" key="1">
    <citation type="submission" date="2018-08" db="EMBL/GenBank/DDBJ databases">
        <authorList>
            <person name="Liu Z.-W."/>
            <person name="Du Z.-J."/>
        </authorList>
    </citation>
    <scope>NUCLEOTIDE SEQUENCE [LARGE SCALE GENOMIC DNA]</scope>
    <source>
        <strain evidence="2">H4X</strain>
    </source>
</reference>
<protein>
    <recommendedName>
        <fullName evidence="3">IS66 family insertion sequence element accessory protein TnpB</fullName>
    </recommendedName>
</protein>
<proteinExistence type="predicted"/>
<dbReference type="Proteomes" id="UP000256708">
    <property type="component" value="Unassembled WGS sequence"/>
</dbReference>
<organism evidence="1 2">
    <name type="scientific">Pontibacter diazotrophicus</name>
    <dbReference type="NCBI Taxonomy" id="1400979"/>
    <lineage>
        <taxon>Bacteria</taxon>
        <taxon>Pseudomonadati</taxon>
        <taxon>Bacteroidota</taxon>
        <taxon>Cytophagia</taxon>
        <taxon>Cytophagales</taxon>
        <taxon>Hymenobacteraceae</taxon>
        <taxon>Pontibacter</taxon>
    </lineage>
</organism>
<dbReference type="NCBIfam" id="NF047593">
    <property type="entry name" value="IS66_ISAeme5_TnpA"/>
    <property type="match status" value="1"/>
</dbReference>
<dbReference type="AlphaFoldDB" id="A0A3D8KYV3"/>
<accession>A0A3D8KYV3</accession>
<dbReference type="OrthoDB" id="671208at2"/>
<dbReference type="RefSeq" id="WP_115568651.1">
    <property type="nucleotide sequence ID" value="NZ_QRGR01000077.1"/>
</dbReference>
<evidence type="ECO:0008006" key="3">
    <source>
        <dbReference type="Google" id="ProtNLM"/>
    </source>
</evidence>
<evidence type="ECO:0000313" key="2">
    <source>
        <dbReference type="Proteomes" id="UP000256708"/>
    </source>
</evidence>
<evidence type="ECO:0000313" key="1">
    <source>
        <dbReference type="EMBL" id="RDV10097.1"/>
    </source>
</evidence>
<dbReference type="EMBL" id="QRGR01000077">
    <property type="protein sequence ID" value="RDV10097.1"/>
    <property type="molecule type" value="Genomic_DNA"/>
</dbReference>
<sequence>MIEQKEEMLRLVAVYEESGVSQKAFCQSAGLNLSRFGYWVRRVRRERETAAGFVKVDTTLASHPAIELELVYPNGVKIKLQEANLPLISQLLRL</sequence>
<name>A0A3D8KYV3_9BACT</name>
<keyword evidence="2" id="KW-1185">Reference proteome</keyword>
<comment type="caution">
    <text evidence="1">The sequence shown here is derived from an EMBL/GenBank/DDBJ whole genome shotgun (WGS) entry which is preliminary data.</text>
</comment>
<gene>
    <name evidence="1" type="ORF">DXT99_26750</name>
</gene>